<dbReference type="PANTHER" id="PTHR33710:SF77">
    <property type="entry name" value="DNASE I-LIKE SUPERFAMILY PROTEIN"/>
    <property type="match status" value="1"/>
</dbReference>
<dbReference type="EMBL" id="VEPZ02000089">
    <property type="protein sequence ID" value="KAE8733790.1"/>
    <property type="molecule type" value="Genomic_DNA"/>
</dbReference>
<gene>
    <name evidence="1" type="ORF">F3Y22_tig00000991pilonHSYRG00190</name>
</gene>
<reference evidence="1" key="1">
    <citation type="submission" date="2019-09" db="EMBL/GenBank/DDBJ databases">
        <title>Draft genome information of white flower Hibiscus syriacus.</title>
        <authorList>
            <person name="Kim Y.-M."/>
        </authorList>
    </citation>
    <scope>NUCLEOTIDE SEQUENCE [LARGE SCALE GENOMIC DNA]</scope>
    <source>
        <strain evidence="1">YM2019G1</strain>
    </source>
</reference>
<dbReference type="PANTHER" id="PTHR33710">
    <property type="entry name" value="BNAC02G09200D PROTEIN"/>
    <property type="match status" value="1"/>
</dbReference>
<accession>A0A6A3CWV2</accession>
<evidence type="ECO:0000313" key="1">
    <source>
        <dbReference type="EMBL" id="KAE8733790.1"/>
    </source>
</evidence>
<evidence type="ECO:0000313" key="2">
    <source>
        <dbReference type="Proteomes" id="UP000436088"/>
    </source>
</evidence>
<sequence length="203" mass="23125">MGSKGLKLKKSITHKLPSCPVIVDWVQSRAVNIRDSSQKKSHVSHSSGSVESGGVYDLGFSGPKFTWSRGSLHQRLDRYLANLYFFPDSTVFHLDRLGWDHRSLVLRLHNVNQITNSKPFRFVFAWQDHPSFSDLIKSSWNSGGDLVSNFVGLQGKLSEWNVSTFGSIGQCKRRLLARLRGIDRVLQDRHSTFLVELEKQLRD</sequence>
<proteinExistence type="predicted"/>
<dbReference type="AlphaFoldDB" id="A0A6A3CWV2"/>
<comment type="caution">
    <text evidence="1">The sequence shown here is derived from an EMBL/GenBank/DDBJ whole genome shotgun (WGS) entry which is preliminary data.</text>
</comment>
<keyword evidence="2" id="KW-1185">Reference proteome</keyword>
<name>A0A6A3CWV2_HIBSY</name>
<dbReference type="Proteomes" id="UP000436088">
    <property type="component" value="Unassembled WGS sequence"/>
</dbReference>
<protein>
    <submittedName>
        <fullName evidence="1">Uncharacterized protein</fullName>
    </submittedName>
</protein>
<organism evidence="1 2">
    <name type="scientific">Hibiscus syriacus</name>
    <name type="common">Rose of Sharon</name>
    <dbReference type="NCBI Taxonomy" id="106335"/>
    <lineage>
        <taxon>Eukaryota</taxon>
        <taxon>Viridiplantae</taxon>
        <taxon>Streptophyta</taxon>
        <taxon>Embryophyta</taxon>
        <taxon>Tracheophyta</taxon>
        <taxon>Spermatophyta</taxon>
        <taxon>Magnoliopsida</taxon>
        <taxon>eudicotyledons</taxon>
        <taxon>Gunneridae</taxon>
        <taxon>Pentapetalae</taxon>
        <taxon>rosids</taxon>
        <taxon>malvids</taxon>
        <taxon>Malvales</taxon>
        <taxon>Malvaceae</taxon>
        <taxon>Malvoideae</taxon>
        <taxon>Hibiscus</taxon>
    </lineage>
</organism>